<dbReference type="EC" id="3.1.11.6" evidence="6"/>
<dbReference type="GO" id="GO:0006308">
    <property type="term" value="P:DNA catabolic process"/>
    <property type="evidence" value="ECO:0007669"/>
    <property type="project" value="UniProtKB-UniRule"/>
</dbReference>
<organism evidence="7 8">
    <name type="scientific">Campylobacter concisus</name>
    <dbReference type="NCBI Taxonomy" id="199"/>
    <lineage>
        <taxon>Bacteria</taxon>
        <taxon>Pseudomonadati</taxon>
        <taxon>Campylobacterota</taxon>
        <taxon>Epsilonproteobacteria</taxon>
        <taxon>Campylobacterales</taxon>
        <taxon>Campylobacteraceae</taxon>
        <taxon>Campylobacter</taxon>
    </lineage>
</organism>
<comment type="similarity">
    <text evidence="1">Belongs to the XseB family.</text>
</comment>
<dbReference type="RefSeq" id="WP_107858581.1">
    <property type="nucleotide sequence ID" value="NZ_CP049272.1"/>
</dbReference>
<evidence type="ECO:0000313" key="7">
    <source>
        <dbReference type="EMBL" id="QPH85844.1"/>
    </source>
</evidence>
<dbReference type="GO" id="GO:0009318">
    <property type="term" value="C:exodeoxyribonuclease VII complex"/>
    <property type="evidence" value="ECO:0007669"/>
    <property type="project" value="UniProtKB-UniRule"/>
</dbReference>
<evidence type="ECO:0000256" key="5">
    <source>
        <dbReference type="ARBA" id="ARBA00022839"/>
    </source>
</evidence>
<name>A0AAE7P2G7_9BACT</name>
<proteinExistence type="inferred from homology"/>
<evidence type="ECO:0000313" key="8">
    <source>
        <dbReference type="Proteomes" id="UP000594513"/>
    </source>
</evidence>
<dbReference type="Pfam" id="PF02609">
    <property type="entry name" value="Exonuc_VII_S"/>
    <property type="match status" value="1"/>
</dbReference>
<dbReference type="AlphaFoldDB" id="A0AAE7P2G7"/>
<dbReference type="GO" id="GO:0008855">
    <property type="term" value="F:exodeoxyribonuclease VII activity"/>
    <property type="evidence" value="ECO:0007669"/>
    <property type="project" value="UniProtKB-UniRule"/>
</dbReference>
<dbReference type="NCBIfam" id="TIGR01280">
    <property type="entry name" value="xseB"/>
    <property type="match status" value="1"/>
</dbReference>
<dbReference type="Gene3D" id="1.10.287.1040">
    <property type="entry name" value="Exonuclease VII, small subunit"/>
    <property type="match status" value="1"/>
</dbReference>
<evidence type="ECO:0000256" key="2">
    <source>
        <dbReference type="ARBA" id="ARBA00022490"/>
    </source>
</evidence>
<reference evidence="7 8" key="1">
    <citation type="journal article" date="2018" name="Emerg. Microbes Infect.">
        <title>Genomic analysis of oral Campylobacter concisus strains identified a potential bacterial molecular marker associated with active Crohn's disease.</title>
        <authorList>
            <person name="Liu F."/>
            <person name="Ma R."/>
            <person name="Tay C.Y.A."/>
            <person name="Octavia S."/>
            <person name="Lan R."/>
            <person name="Chung H.K.L."/>
            <person name="Riordan S.M."/>
            <person name="Grimm M.C."/>
            <person name="Leong R.W."/>
            <person name="Tanaka M.M."/>
            <person name="Connor S."/>
            <person name="Zhang L."/>
        </authorList>
    </citation>
    <scope>NUCLEOTIDE SEQUENCE [LARGE SCALE GENOMIC DNA]</scope>
    <source>
        <strain evidence="7 8">P27CDO-S2</strain>
    </source>
</reference>
<evidence type="ECO:0000256" key="3">
    <source>
        <dbReference type="ARBA" id="ARBA00022722"/>
    </source>
</evidence>
<sequence>MEQKEQSFEEKLALADKILNDLNKDDVSLENSIKLHKQGKKLLNEAREILENAKLSIKQVDDE</sequence>
<accession>A0AAE7P2G7</accession>
<dbReference type="InterPro" id="IPR037004">
    <property type="entry name" value="Exonuc_VII_ssu_sf"/>
</dbReference>
<dbReference type="EMBL" id="CP049272">
    <property type="protein sequence ID" value="QPH85844.1"/>
    <property type="molecule type" value="Genomic_DNA"/>
</dbReference>
<dbReference type="Proteomes" id="UP000594513">
    <property type="component" value="Chromosome"/>
</dbReference>
<keyword evidence="4 7" id="KW-0378">Hydrolase</keyword>
<dbReference type="SUPFAM" id="SSF116842">
    <property type="entry name" value="XseB-like"/>
    <property type="match status" value="1"/>
</dbReference>
<keyword evidence="2" id="KW-0963">Cytoplasm</keyword>
<evidence type="ECO:0000256" key="6">
    <source>
        <dbReference type="NCBIfam" id="TIGR01280"/>
    </source>
</evidence>
<dbReference type="InterPro" id="IPR003761">
    <property type="entry name" value="Exonuc_VII_S"/>
</dbReference>
<protein>
    <recommendedName>
        <fullName evidence="6">Exodeoxyribonuclease VII small subunit</fullName>
        <ecNumber evidence="6">3.1.11.6</ecNumber>
    </recommendedName>
</protein>
<evidence type="ECO:0000256" key="1">
    <source>
        <dbReference type="ARBA" id="ARBA00009998"/>
    </source>
</evidence>
<evidence type="ECO:0000256" key="4">
    <source>
        <dbReference type="ARBA" id="ARBA00022801"/>
    </source>
</evidence>
<keyword evidence="5" id="KW-0269">Exonuclease</keyword>
<gene>
    <name evidence="7" type="primary">xseB</name>
    <name evidence="7" type="ORF">CVT17_02135</name>
</gene>
<keyword evidence="3" id="KW-0540">Nuclease</keyword>